<keyword evidence="2" id="KW-1185">Reference proteome</keyword>
<evidence type="ECO:0000313" key="1">
    <source>
        <dbReference type="EMBL" id="GGH25089.1"/>
    </source>
</evidence>
<gene>
    <name evidence="1" type="ORF">GCM10007036_31960</name>
</gene>
<protein>
    <submittedName>
        <fullName evidence="1">Uncharacterized protein</fullName>
    </submittedName>
</protein>
<evidence type="ECO:0000313" key="2">
    <source>
        <dbReference type="Proteomes" id="UP000603912"/>
    </source>
</evidence>
<name>A0A917I8M5_9HYPH</name>
<organism evidence="1 2">
    <name type="scientific">Alsobacter metallidurans</name>
    <dbReference type="NCBI Taxonomy" id="340221"/>
    <lineage>
        <taxon>Bacteria</taxon>
        <taxon>Pseudomonadati</taxon>
        <taxon>Pseudomonadota</taxon>
        <taxon>Alphaproteobacteria</taxon>
        <taxon>Hyphomicrobiales</taxon>
        <taxon>Alsobacteraceae</taxon>
        <taxon>Alsobacter</taxon>
    </lineage>
</organism>
<dbReference type="AlphaFoldDB" id="A0A917I8M5"/>
<accession>A0A917I8M5</accession>
<comment type="caution">
    <text evidence="1">The sequence shown here is derived from an EMBL/GenBank/DDBJ whole genome shotgun (WGS) entry which is preliminary data.</text>
</comment>
<reference evidence="1" key="1">
    <citation type="journal article" date="2014" name="Int. J. Syst. Evol. Microbiol.">
        <title>Complete genome sequence of Corynebacterium casei LMG S-19264T (=DSM 44701T), isolated from a smear-ripened cheese.</title>
        <authorList>
            <consortium name="US DOE Joint Genome Institute (JGI-PGF)"/>
            <person name="Walter F."/>
            <person name="Albersmeier A."/>
            <person name="Kalinowski J."/>
            <person name="Ruckert C."/>
        </authorList>
    </citation>
    <scope>NUCLEOTIDE SEQUENCE</scope>
    <source>
        <strain evidence="1">CGMCC 1.12214</strain>
    </source>
</reference>
<reference evidence="1" key="2">
    <citation type="submission" date="2020-09" db="EMBL/GenBank/DDBJ databases">
        <authorList>
            <person name="Sun Q."/>
            <person name="Zhou Y."/>
        </authorList>
    </citation>
    <scope>NUCLEOTIDE SEQUENCE</scope>
    <source>
        <strain evidence="1">CGMCC 1.12214</strain>
    </source>
</reference>
<sequence length="77" mass="7573">MTHQILALAMAALCGWAGRSMRQPGAGTASRVLGLLAFGAATALVDDALGGLLLGALTSGPVPAGAESTLEELLGKL</sequence>
<proteinExistence type="predicted"/>
<dbReference type="RefSeq" id="WP_188518713.1">
    <property type="nucleotide sequence ID" value="NZ_BMES01000002.1"/>
</dbReference>
<dbReference type="EMBL" id="BMES01000002">
    <property type="protein sequence ID" value="GGH25089.1"/>
    <property type="molecule type" value="Genomic_DNA"/>
</dbReference>
<dbReference type="Proteomes" id="UP000603912">
    <property type="component" value="Unassembled WGS sequence"/>
</dbReference>